<evidence type="ECO:0000256" key="11">
    <source>
        <dbReference type="PROSITE-ProRule" id="PRU00175"/>
    </source>
</evidence>
<dbReference type="InterPro" id="IPR047548">
    <property type="entry name" value="Rcat_RBR_RNF14"/>
</dbReference>
<evidence type="ECO:0000259" key="13">
    <source>
        <dbReference type="PROSITE" id="PS50908"/>
    </source>
</evidence>
<dbReference type="FunFam" id="3.30.40.10:FF:000416">
    <property type="entry name" value="RBR-type E3 ubiquitin transferase"/>
    <property type="match status" value="1"/>
</dbReference>
<organism evidence="15 16">
    <name type="scientific">Polyplosphaeria fusca</name>
    <dbReference type="NCBI Taxonomy" id="682080"/>
    <lineage>
        <taxon>Eukaryota</taxon>
        <taxon>Fungi</taxon>
        <taxon>Dikarya</taxon>
        <taxon>Ascomycota</taxon>
        <taxon>Pezizomycotina</taxon>
        <taxon>Dothideomycetes</taxon>
        <taxon>Pleosporomycetidae</taxon>
        <taxon>Pleosporales</taxon>
        <taxon>Tetraplosphaeriaceae</taxon>
        <taxon>Polyplosphaeria</taxon>
    </lineage>
</organism>
<evidence type="ECO:0000256" key="9">
    <source>
        <dbReference type="ARBA" id="ARBA00022833"/>
    </source>
</evidence>
<dbReference type="PANTHER" id="PTHR11685">
    <property type="entry name" value="RBR FAMILY RING FINGER AND IBR DOMAIN-CONTAINING"/>
    <property type="match status" value="1"/>
</dbReference>
<name>A0A9P4V124_9PLEO</name>
<keyword evidence="6" id="KW-0677">Repeat</keyword>
<evidence type="ECO:0000256" key="10">
    <source>
        <dbReference type="ARBA" id="ARBA00044508"/>
    </source>
</evidence>
<protein>
    <recommendedName>
        <fullName evidence="3">RBR-type E3 ubiquitin transferase</fullName>
        <ecNumber evidence="3">2.3.2.31</ecNumber>
    </recommendedName>
</protein>
<dbReference type="EMBL" id="ML996172">
    <property type="protein sequence ID" value="KAF2732766.1"/>
    <property type="molecule type" value="Genomic_DNA"/>
</dbReference>
<dbReference type="CDD" id="cd23820">
    <property type="entry name" value="RWD_RNF14"/>
    <property type="match status" value="1"/>
</dbReference>
<evidence type="ECO:0000256" key="7">
    <source>
        <dbReference type="ARBA" id="ARBA00022771"/>
    </source>
</evidence>
<dbReference type="Proteomes" id="UP000799444">
    <property type="component" value="Unassembled WGS sequence"/>
</dbReference>
<evidence type="ECO:0000259" key="12">
    <source>
        <dbReference type="PROSITE" id="PS50089"/>
    </source>
</evidence>
<evidence type="ECO:0000256" key="4">
    <source>
        <dbReference type="ARBA" id="ARBA00022679"/>
    </source>
</evidence>
<dbReference type="Pfam" id="PF05773">
    <property type="entry name" value="RWD"/>
    <property type="match status" value="1"/>
</dbReference>
<proteinExistence type="inferred from homology"/>
<dbReference type="InterPro" id="IPR001841">
    <property type="entry name" value="Znf_RING"/>
</dbReference>
<comment type="similarity">
    <text evidence="10">Belongs to the RBR family. RNF14 subfamily.</text>
</comment>
<feature type="domain" description="RING-type" evidence="12">
    <location>
        <begin position="108"/>
        <end position="152"/>
    </location>
</feature>
<feature type="non-terminal residue" evidence="15">
    <location>
        <position position="384"/>
    </location>
</feature>
<dbReference type="SMART" id="SM00647">
    <property type="entry name" value="IBR"/>
    <property type="match status" value="2"/>
</dbReference>
<dbReference type="InterPro" id="IPR031127">
    <property type="entry name" value="E3_UB_ligase_RBR"/>
</dbReference>
<reference evidence="15" key="1">
    <citation type="journal article" date="2020" name="Stud. Mycol.">
        <title>101 Dothideomycetes genomes: a test case for predicting lifestyles and emergence of pathogens.</title>
        <authorList>
            <person name="Haridas S."/>
            <person name="Albert R."/>
            <person name="Binder M."/>
            <person name="Bloem J."/>
            <person name="Labutti K."/>
            <person name="Salamov A."/>
            <person name="Andreopoulos B."/>
            <person name="Baker S."/>
            <person name="Barry K."/>
            <person name="Bills G."/>
            <person name="Bluhm B."/>
            <person name="Cannon C."/>
            <person name="Castanera R."/>
            <person name="Culley D."/>
            <person name="Daum C."/>
            <person name="Ezra D."/>
            <person name="Gonzalez J."/>
            <person name="Henrissat B."/>
            <person name="Kuo A."/>
            <person name="Liang C."/>
            <person name="Lipzen A."/>
            <person name="Lutzoni F."/>
            <person name="Magnuson J."/>
            <person name="Mondo S."/>
            <person name="Nolan M."/>
            <person name="Ohm R."/>
            <person name="Pangilinan J."/>
            <person name="Park H.-J."/>
            <person name="Ramirez L."/>
            <person name="Alfaro M."/>
            <person name="Sun H."/>
            <person name="Tritt A."/>
            <person name="Yoshinaga Y."/>
            <person name="Zwiers L.-H."/>
            <person name="Turgeon B."/>
            <person name="Goodwin S."/>
            <person name="Spatafora J."/>
            <person name="Crous P."/>
            <person name="Grigoriev I."/>
        </authorList>
    </citation>
    <scope>NUCLEOTIDE SEQUENCE</scope>
    <source>
        <strain evidence="15">CBS 125425</strain>
    </source>
</reference>
<dbReference type="PROSITE" id="PS50089">
    <property type="entry name" value="ZF_RING_2"/>
    <property type="match status" value="1"/>
</dbReference>
<dbReference type="Pfam" id="PF01485">
    <property type="entry name" value="IBR"/>
    <property type="match status" value="1"/>
</dbReference>
<dbReference type="EC" id="2.3.2.31" evidence="3"/>
<dbReference type="OrthoDB" id="1431934at2759"/>
<sequence>IFSFSHLSPIVLNITVPTAYPEEEPLVEVSSDWITDKVKGELQDLLHQEWENADGTGALLLYICAVQEQATKAFKLSQLRVSIARLYQIAAFERSAIAGEFQRSTFTCPICLELRKGYDCYQIRQCKHIFCKRCLQDGYNGAIFSGAVNSVCCMDPDCGKEGLSERARRGMKNKLLTPKELLLIPIERQVVHRYVDIKRKKKLESDKSVIWCPRKWCQGAAEGSRYPKPTIPLEKMDKVDTDNDEEEDSIAIERARRQANSNLQARLAVCENCQFAFCTLCTKSWHGDYVKCSAHSAIEHAAEDEASRNYILLNTSPCPRCENPIQKTAACNHMECFNCRTHFCYLCSGWLDPKNPYAHYSKEGTPCFQKLFAMSEGDEQGEDG</sequence>
<keyword evidence="4" id="KW-0808">Transferase</keyword>
<dbReference type="SUPFAM" id="SSF57850">
    <property type="entry name" value="RING/U-box"/>
    <property type="match status" value="2"/>
</dbReference>
<dbReference type="PROSITE" id="PS00518">
    <property type="entry name" value="ZF_RING_1"/>
    <property type="match status" value="1"/>
</dbReference>
<dbReference type="CDD" id="cd20354">
    <property type="entry name" value="Rcat_RBR_RNF14"/>
    <property type="match status" value="1"/>
</dbReference>
<dbReference type="Gene3D" id="3.30.40.10">
    <property type="entry name" value="Zinc/RING finger domain, C3HC4 (zinc finger)"/>
    <property type="match status" value="1"/>
</dbReference>
<evidence type="ECO:0000256" key="1">
    <source>
        <dbReference type="ARBA" id="ARBA00001798"/>
    </source>
</evidence>
<dbReference type="InterPro" id="IPR013083">
    <property type="entry name" value="Znf_RING/FYVE/PHD"/>
</dbReference>
<keyword evidence="16" id="KW-1185">Reference proteome</keyword>
<gene>
    <name evidence="15" type="ORF">EJ04DRAFT_395856</name>
</gene>
<dbReference type="InterPro" id="IPR002867">
    <property type="entry name" value="IBR_dom"/>
</dbReference>
<evidence type="ECO:0000256" key="2">
    <source>
        <dbReference type="ARBA" id="ARBA00004906"/>
    </source>
</evidence>
<comment type="catalytic activity">
    <reaction evidence="1">
        <text>[E2 ubiquitin-conjugating enzyme]-S-ubiquitinyl-L-cysteine + [acceptor protein]-L-lysine = [E2 ubiquitin-conjugating enzyme]-L-cysteine + [acceptor protein]-N(6)-ubiquitinyl-L-lysine.</text>
        <dbReference type="EC" id="2.3.2.31"/>
    </reaction>
</comment>
<keyword evidence="9" id="KW-0862">Zinc</keyword>
<dbReference type="GO" id="GO:0008270">
    <property type="term" value="F:zinc ion binding"/>
    <property type="evidence" value="ECO:0007669"/>
    <property type="project" value="UniProtKB-KW"/>
</dbReference>
<dbReference type="GO" id="GO:0061630">
    <property type="term" value="F:ubiquitin protein ligase activity"/>
    <property type="evidence" value="ECO:0007669"/>
    <property type="project" value="UniProtKB-EC"/>
</dbReference>
<evidence type="ECO:0000259" key="14">
    <source>
        <dbReference type="PROSITE" id="PS51873"/>
    </source>
</evidence>
<dbReference type="InterPro" id="IPR006575">
    <property type="entry name" value="RWD_dom"/>
</dbReference>
<dbReference type="Pfam" id="PF22191">
    <property type="entry name" value="IBR_1"/>
    <property type="match status" value="1"/>
</dbReference>
<evidence type="ECO:0000256" key="8">
    <source>
        <dbReference type="ARBA" id="ARBA00022786"/>
    </source>
</evidence>
<evidence type="ECO:0000313" key="15">
    <source>
        <dbReference type="EMBL" id="KAF2732766.1"/>
    </source>
</evidence>
<dbReference type="InterPro" id="IPR016135">
    <property type="entry name" value="UBQ-conjugating_enzyme/RWD"/>
</dbReference>
<dbReference type="SUPFAM" id="SSF54495">
    <property type="entry name" value="UBC-like"/>
    <property type="match status" value="1"/>
</dbReference>
<keyword evidence="8" id="KW-0833">Ubl conjugation pathway</keyword>
<dbReference type="PROSITE" id="PS50908">
    <property type="entry name" value="RWD"/>
    <property type="match status" value="1"/>
</dbReference>
<dbReference type="Gene3D" id="1.20.120.1750">
    <property type="match status" value="1"/>
</dbReference>
<comment type="caution">
    <text evidence="15">The sequence shown here is derived from an EMBL/GenBank/DDBJ whole genome shotgun (WGS) entry which is preliminary data.</text>
</comment>
<feature type="domain" description="RING-type" evidence="14">
    <location>
        <begin position="104"/>
        <end position="371"/>
    </location>
</feature>
<dbReference type="GO" id="GO:0016567">
    <property type="term" value="P:protein ubiquitination"/>
    <property type="evidence" value="ECO:0007669"/>
    <property type="project" value="InterPro"/>
</dbReference>
<feature type="domain" description="RWD" evidence="13">
    <location>
        <begin position="1"/>
        <end position="73"/>
    </location>
</feature>
<keyword evidence="7 11" id="KW-0863">Zinc-finger</keyword>
<dbReference type="Gene3D" id="3.10.110.10">
    <property type="entry name" value="Ubiquitin Conjugating Enzyme"/>
    <property type="match status" value="1"/>
</dbReference>
<dbReference type="InterPro" id="IPR044066">
    <property type="entry name" value="TRIAD_supradom"/>
</dbReference>
<comment type="pathway">
    <text evidence="2">Protein modification; protein ubiquitination.</text>
</comment>
<evidence type="ECO:0000256" key="3">
    <source>
        <dbReference type="ARBA" id="ARBA00012251"/>
    </source>
</evidence>
<dbReference type="PROSITE" id="PS51873">
    <property type="entry name" value="TRIAD"/>
    <property type="match status" value="1"/>
</dbReference>
<dbReference type="AlphaFoldDB" id="A0A9P4V124"/>
<dbReference type="InterPro" id="IPR017907">
    <property type="entry name" value="Znf_RING_CS"/>
</dbReference>
<feature type="non-terminal residue" evidence="15">
    <location>
        <position position="1"/>
    </location>
</feature>
<evidence type="ECO:0000256" key="6">
    <source>
        <dbReference type="ARBA" id="ARBA00022737"/>
    </source>
</evidence>
<evidence type="ECO:0000256" key="5">
    <source>
        <dbReference type="ARBA" id="ARBA00022723"/>
    </source>
</evidence>
<keyword evidence="5" id="KW-0479">Metal-binding</keyword>
<accession>A0A9P4V124</accession>
<evidence type="ECO:0000313" key="16">
    <source>
        <dbReference type="Proteomes" id="UP000799444"/>
    </source>
</evidence>